<dbReference type="eggNOG" id="COG5338">
    <property type="taxonomic scope" value="Bacteria"/>
</dbReference>
<dbReference type="EMBL" id="AAOF01000002">
    <property type="protein sequence ID" value="EAR22754.1"/>
    <property type="molecule type" value="Genomic_DNA"/>
</dbReference>
<feature type="region of interest" description="Disordered" evidence="1">
    <location>
        <begin position="1"/>
        <end position="28"/>
    </location>
</feature>
<proteinExistence type="predicted"/>
<dbReference type="HOGENOM" id="CLU_619398_0_0_6"/>
<protein>
    <recommendedName>
        <fullName evidence="4">Outer membrane beta-barrel protein</fullName>
    </recommendedName>
</protein>
<accession>A4BNF5</accession>
<sequence>MQAKTTPDQHTLDTGNRHRADAGFTGRGDPMPLTRRALPALLIAAIVVSCGARAAPLTPTPPRPEGKTLGAYVYGGGIYNSNPFLISNDTVARNRLGTTDTGDFITRAGGGLQMTWPIGLQMLHFDGWIERNKYQNFTSLDHTAFDANLGWDWEIGRLWSGTVETGYSRGIASFQEFRALDKNVTTRQVTSADAGLRFLPDWEWVLGAHRRSTSFDKRSDLDRVESTGFTEVHYNSAVNTRMGLRAEITRGDLNRDERLADGTVLGNDYIETQYSVVLGVEGSEELSYLTGRFGFTQRKFDDRPERDFSGPTAHLSYLWKVTANTGLRLSAWRELQAQNNEIANYLISQGYSLEPIWQATVKIRVRGHYSFQNRDYQGRETPGNLNAGREDDLHTIGLGIDYQALPNLYLSLEAKHQSRDSNREIRNFDYEQISAGVTYEFF</sequence>
<evidence type="ECO:0000313" key="2">
    <source>
        <dbReference type="EMBL" id="EAR22754.1"/>
    </source>
</evidence>
<dbReference type="InterPro" id="IPR018759">
    <property type="entry name" value="BBP2_2"/>
</dbReference>
<dbReference type="STRING" id="314278.NB231_09888"/>
<name>A4BNF5_9GAMM</name>
<feature type="compositionally biased region" description="Polar residues" evidence="1">
    <location>
        <begin position="1"/>
        <end position="14"/>
    </location>
</feature>
<organism evidence="2 3">
    <name type="scientific">Nitrococcus mobilis Nb-231</name>
    <dbReference type="NCBI Taxonomy" id="314278"/>
    <lineage>
        <taxon>Bacteria</taxon>
        <taxon>Pseudomonadati</taxon>
        <taxon>Pseudomonadota</taxon>
        <taxon>Gammaproteobacteria</taxon>
        <taxon>Chromatiales</taxon>
        <taxon>Ectothiorhodospiraceae</taxon>
        <taxon>Nitrococcus</taxon>
    </lineage>
</organism>
<keyword evidence="3" id="KW-1185">Reference proteome</keyword>
<dbReference type="Pfam" id="PF10082">
    <property type="entry name" value="BBP2_2"/>
    <property type="match status" value="1"/>
</dbReference>
<reference evidence="2 3" key="1">
    <citation type="submission" date="2006-02" db="EMBL/GenBank/DDBJ databases">
        <authorList>
            <person name="Waterbury J."/>
            <person name="Ferriera S."/>
            <person name="Johnson J."/>
            <person name="Kravitz S."/>
            <person name="Halpern A."/>
            <person name="Remington K."/>
            <person name="Beeson K."/>
            <person name="Tran B."/>
            <person name="Rogers Y.-H."/>
            <person name="Friedman R."/>
            <person name="Venter J.C."/>
        </authorList>
    </citation>
    <scope>NUCLEOTIDE SEQUENCE [LARGE SCALE GENOMIC DNA]</scope>
    <source>
        <strain evidence="2 3">Nb-231</strain>
    </source>
</reference>
<comment type="caution">
    <text evidence="2">The sequence shown here is derived from an EMBL/GenBank/DDBJ whole genome shotgun (WGS) entry which is preliminary data.</text>
</comment>
<gene>
    <name evidence="2" type="ORF">NB231_09888</name>
</gene>
<evidence type="ECO:0000256" key="1">
    <source>
        <dbReference type="SAM" id="MobiDB-lite"/>
    </source>
</evidence>
<dbReference type="Proteomes" id="UP000003374">
    <property type="component" value="Unassembled WGS sequence"/>
</dbReference>
<dbReference type="OrthoDB" id="9153755at2"/>
<dbReference type="SUPFAM" id="SSF56935">
    <property type="entry name" value="Porins"/>
    <property type="match status" value="1"/>
</dbReference>
<evidence type="ECO:0008006" key="4">
    <source>
        <dbReference type="Google" id="ProtNLM"/>
    </source>
</evidence>
<evidence type="ECO:0000313" key="3">
    <source>
        <dbReference type="Proteomes" id="UP000003374"/>
    </source>
</evidence>
<dbReference type="AlphaFoldDB" id="A4BNF5"/>